<organism evidence="1 2">
    <name type="scientific">Blastomyces silverae</name>
    <dbReference type="NCBI Taxonomy" id="2060906"/>
    <lineage>
        <taxon>Eukaryota</taxon>
        <taxon>Fungi</taxon>
        <taxon>Dikarya</taxon>
        <taxon>Ascomycota</taxon>
        <taxon>Pezizomycotina</taxon>
        <taxon>Eurotiomycetes</taxon>
        <taxon>Eurotiomycetidae</taxon>
        <taxon>Onygenales</taxon>
        <taxon>Ajellomycetaceae</taxon>
        <taxon>Blastomyces</taxon>
    </lineage>
</organism>
<dbReference type="OrthoDB" id="4190090at2759"/>
<dbReference type="EMBL" id="LDEV01002287">
    <property type="protein sequence ID" value="KLJ09688.1"/>
    <property type="molecule type" value="Genomic_DNA"/>
</dbReference>
<feature type="non-terminal residue" evidence="1">
    <location>
        <position position="60"/>
    </location>
</feature>
<dbReference type="AlphaFoldDB" id="A0A0H1BEY4"/>
<dbReference type="Proteomes" id="UP000053573">
    <property type="component" value="Unassembled WGS sequence"/>
</dbReference>
<feature type="non-terminal residue" evidence="1">
    <location>
        <position position="1"/>
    </location>
</feature>
<keyword evidence="2" id="KW-1185">Reference proteome</keyword>
<evidence type="ECO:0000313" key="2">
    <source>
        <dbReference type="Proteomes" id="UP000053573"/>
    </source>
</evidence>
<proteinExistence type="predicted"/>
<sequence length="60" mass="6988">QNFEQNIINLKETIQCSYNTEKIDNIQKYLSTLFSAFCELDSLSEKLSNFTLYALSMNVK</sequence>
<reference evidence="2" key="1">
    <citation type="journal article" date="2015" name="PLoS Genet.">
        <title>The dynamic genome and transcriptome of the human fungal pathogen Blastomyces and close relative Emmonsia.</title>
        <authorList>
            <person name="Munoz J.F."/>
            <person name="Gauthier G.M."/>
            <person name="Desjardins C.A."/>
            <person name="Gallo J.E."/>
            <person name="Holder J."/>
            <person name="Sullivan T.D."/>
            <person name="Marty A.J."/>
            <person name="Carmen J.C."/>
            <person name="Chen Z."/>
            <person name="Ding L."/>
            <person name="Gujja S."/>
            <person name="Magrini V."/>
            <person name="Misas E."/>
            <person name="Mitreva M."/>
            <person name="Priest M."/>
            <person name="Saif S."/>
            <person name="Whiston E.A."/>
            <person name="Young S."/>
            <person name="Zeng Q."/>
            <person name="Goldman W.E."/>
            <person name="Mardis E.R."/>
            <person name="Taylor J.W."/>
            <person name="McEwen J.G."/>
            <person name="Clay O.K."/>
            <person name="Klein B.S."/>
            <person name="Cuomo C.A."/>
        </authorList>
    </citation>
    <scope>NUCLEOTIDE SEQUENCE [LARGE SCALE GENOMIC DNA]</scope>
    <source>
        <strain evidence="2">UAMH 139</strain>
    </source>
</reference>
<protein>
    <submittedName>
        <fullName evidence="1">Uncharacterized protein</fullName>
    </submittedName>
</protein>
<name>A0A0H1BEY4_9EURO</name>
<dbReference type="STRING" id="2060906.A0A0H1BEY4"/>
<evidence type="ECO:0000313" key="1">
    <source>
        <dbReference type="EMBL" id="KLJ09688.1"/>
    </source>
</evidence>
<accession>A0A0H1BEY4</accession>
<gene>
    <name evidence="1" type="ORF">EMPG_14892</name>
</gene>
<comment type="caution">
    <text evidence="1">The sequence shown here is derived from an EMBL/GenBank/DDBJ whole genome shotgun (WGS) entry which is preliminary data.</text>
</comment>